<protein>
    <submittedName>
        <fullName evidence="2">Uncharacterized protein</fullName>
    </submittedName>
</protein>
<dbReference type="OrthoDB" id="1798956at2"/>
<gene>
    <name evidence="2" type="ordered locus">Desor_1671</name>
</gene>
<evidence type="ECO:0000313" key="2">
    <source>
        <dbReference type="EMBL" id="AET67311.1"/>
    </source>
</evidence>
<organism evidence="2 3">
    <name type="scientific">Desulfosporosinus orientis (strain ATCC 19365 / DSM 765 / NCIMB 8382 / VKM B-1628 / Singapore I)</name>
    <name type="common">Desulfotomaculum orientis</name>
    <dbReference type="NCBI Taxonomy" id="768706"/>
    <lineage>
        <taxon>Bacteria</taxon>
        <taxon>Bacillati</taxon>
        <taxon>Bacillota</taxon>
        <taxon>Clostridia</taxon>
        <taxon>Eubacteriales</taxon>
        <taxon>Desulfitobacteriaceae</taxon>
        <taxon>Desulfosporosinus</taxon>
    </lineage>
</organism>
<name>G7WEY2_DESOD</name>
<dbReference type="PATRIC" id="fig|768706.3.peg.1667"/>
<sequence length="75" mass="8673">MRGRYYVIDNRIKKSNDDFKVNRQTAAVIYLRTPNNNIAVKEGQEDGKRAIISLSIISAFFLFFTFIVMVINNNV</sequence>
<keyword evidence="1" id="KW-1133">Transmembrane helix</keyword>
<keyword evidence="1" id="KW-0472">Membrane</keyword>
<evidence type="ECO:0000256" key="1">
    <source>
        <dbReference type="SAM" id="Phobius"/>
    </source>
</evidence>
<accession>G7WEY2</accession>
<dbReference type="AlphaFoldDB" id="G7WEY2"/>
<dbReference type="RefSeq" id="WP_014184130.1">
    <property type="nucleotide sequence ID" value="NC_016584.1"/>
</dbReference>
<reference evidence="2 3" key="2">
    <citation type="journal article" date="2012" name="J. Bacteriol.">
        <title>Complete genome sequences of Desulfosporosinus orientis DSM765T, Desulfosporosinus youngiae DSM17734T, Desulfosporosinus meridiei DSM13257T, and Desulfosporosinus acidiphilus DSM22704T.</title>
        <authorList>
            <person name="Pester M."/>
            <person name="Brambilla E."/>
            <person name="Alazard D."/>
            <person name="Rattei T."/>
            <person name="Weinmaier T."/>
            <person name="Han J."/>
            <person name="Lucas S."/>
            <person name="Lapidus A."/>
            <person name="Cheng J.F."/>
            <person name="Goodwin L."/>
            <person name="Pitluck S."/>
            <person name="Peters L."/>
            <person name="Ovchinnikova G."/>
            <person name="Teshima H."/>
            <person name="Detter J.C."/>
            <person name="Han C.S."/>
            <person name="Tapia R."/>
            <person name="Land M.L."/>
            <person name="Hauser L."/>
            <person name="Kyrpides N.C."/>
            <person name="Ivanova N.N."/>
            <person name="Pagani I."/>
            <person name="Huntmann M."/>
            <person name="Wei C.L."/>
            <person name="Davenport K.W."/>
            <person name="Daligault H."/>
            <person name="Chain P.S."/>
            <person name="Chen A."/>
            <person name="Mavromatis K."/>
            <person name="Markowitz V."/>
            <person name="Szeto E."/>
            <person name="Mikhailova N."/>
            <person name="Pati A."/>
            <person name="Wagner M."/>
            <person name="Woyke T."/>
            <person name="Ollivier B."/>
            <person name="Klenk H.P."/>
            <person name="Spring S."/>
            <person name="Loy A."/>
        </authorList>
    </citation>
    <scope>NUCLEOTIDE SEQUENCE [LARGE SCALE GENOMIC DNA]</scope>
    <source>
        <strain evidence="3">ATCC 19365 / DSM 765 / NCIMB 8382 / VKM B-1628</strain>
    </source>
</reference>
<keyword evidence="3" id="KW-1185">Reference proteome</keyword>
<evidence type="ECO:0000313" key="3">
    <source>
        <dbReference type="Proteomes" id="UP000006346"/>
    </source>
</evidence>
<feature type="transmembrane region" description="Helical" evidence="1">
    <location>
        <begin position="51"/>
        <end position="71"/>
    </location>
</feature>
<reference evidence="3" key="1">
    <citation type="submission" date="2011-11" db="EMBL/GenBank/DDBJ databases">
        <title>Complete sequence of Desulfosporosinus orientis DSM 765.</title>
        <authorList>
            <person name="Lucas S."/>
            <person name="Han J."/>
            <person name="Lapidus A."/>
            <person name="Cheng J.-F."/>
            <person name="Goodwin L."/>
            <person name="Pitluck S."/>
            <person name="Peters L."/>
            <person name="Ovchinnikova G."/>
            <person name="Teshima H."/>
            <person name="Detter J.C."/>
            <person name="Han C."/>
            <person name="Tapia R."/>
            <person name="Land M."/>
            <person name="Hauser L."/>
            <person name="Kyrpides N."/>
            <person name="Ivanova N."/>
            <person name="Pagani I."/>
            <person name="Pester M."/>
            <person name="Spring S."/>
            <person name="Ollivier B."/>
            <person name="Rattei T."/>
            <person name="Klenk H.-P."/>
            <person name="Wagner M."/>
            <person name="Loy A."/>
            <person name="Woyke T."/>
        </authorList>
    </citation>
    <scope>NUCLEOTIDE SEQUENCE [LARGE SCALE GENOMIC DNA]</scope>
    <source>
        <strain evidence="3">ATCC 19365 / DSM 765 / NCIMB 8382 / VKM B-1628</strain>
    </source>
</reference>
<dbReference type="EMBL" id="CP003108">
    <property type="protein sequence ID" value="AET67311.1"/>
    <property type="molecule type" value="Genomic_DNA"/>
</dbReference>
<proteinExistence type="predicted"/>
<dbReference type="Proteomes" id="UP000006346">
    <property type="component" value="Chromosome"/>
</dbReference>
<keyword evidence="1" id="KW-0812">Transmembrane</keyword>
<dbReference type="HOGENOM" id="CLU_2665211_0_0_9"/>
<dbReference type="KEGG" id="dor:Desor_1671"/>